<dbReference type="RefSeq" id="WP_111256344.1">
    <property type="nucleotide sequence ID" value="NZ_POTW01000051.1"/>
</dbReference>
<gene>
    <name evidence="9" type="ORF">C1I92_19620</name>
</gene>
<comment type="subcellular location">
    <subcellularLocation>
        <location evidence="1">Membrane</location>
        <topology evidence="1">Multi-pass membrane protein</topology>
    </subcellularLocation>
</comment>
<feature type="compositionally biased region" description="Pro residues" evidence="7">
    <location>
        <begin position="231"/>
        <end position="242"/>
    </location>
</feature>
<evidence type="ECO:0000313" key="9">
    <source>
        <dbReference type="EMBL" id="PZF81758.1"/>
    </source>
</evidence>
<dbReference type="InterPro" id="IPR022357">
    <property type="entry name" value="MIP_CS"/>
</dbReference>
<name>A0A2W2BNH8_9ACTN</name>
<reference evidence="9 10" key="1">
    <citation type="submission" date="2018-01" db="EMBL/GenBank/DDBJ databases">
        <title>Draft genome sequence of Jiangella sp. GTF31.</title>
        <authorList>
            <person name="Sahin N."/>
            <person name="Ay H."/>
            <person name="Saygin H."/>
        </authorList>
    </citation>
    <scope>NUCLEOTIDE SEQUENCE [LARGE SCALE GENOMIC DNA]</scope>
    <source>
        <strain evidence="9 10">GTF31</strain>
    </source>
</reference>
<dbReference type="PANTHER" id="PTHR19139">
    <property type="entry name" value="AQUAPORIN TRANSPORTER"/>
    <property type="match status" value="1"/>
</dbReference>
<dbReference type="SUPFAM" id="SSF81338">
    <property type="entry name" value="Aquaporin-like"/>
    <property type="match status" value="1"/>
</dbReference>
<evidence type="ECO:0000256" key="6">
    <source>
        <dbReference type="RuleBase" id="RU000477"/>
    </source>
</evidence>
<feature type="transmembrane region" description="Helical" evidence="8">
    <location>
        <begin position="12"/>
        <end position="33"/>
    </location>
</feature>
<evidence type="ECO:0000256" key="8">
    <source>
        <dbReference type="SAM" id="Phobius"/>
    </source>
</evidence>
<protein>
    <submittedName>
        <fullName evidence="9">Aquaporin</fullName>
    </submittedName>
</protein>
<evidence type="ECO:0000256" key="3">
    <source>
        <dbReference type="ARBA" id="ARBA00022692"/>
    </source>
</evidence>
<feature type="region of interest" description="Disordered" evidence="7">
    <location>
        <begin position="220"/>
        <end position="242"/>
    </location>
</feature>
<dbReference type="GO" id="GO:0015250">
    <property type="term" value="F:water channel activity"/>
    <property type="evidence" value="ECO:0007669"/>
    <property type="project" value="TreeGrafter"/>
</dbReference>
<evidence type="ECO:0000256" key="5">
    <source>
        <dbReference type="ARBA" id="ARBA00023136"/>
    </source>
</evidence>
<feature type="transmembrane region" description="Helical" evidence="8">
    <location>
        <begin position="115"/>
        <end position="137"/>
    </location>
</feature>
<comment type="similarity">
    <text evidence="6">Belongs to the MIP/aquaporin (TC 1.A.8) family.</text>
</comment>
<sequence>MDNLTRNVVAEAVGTFMLVFVTVTVVAVGPGIIPAALAYGLGTAALIAALGHVSGGHFNPAITLAMLLSKRIDTLAAVAYWIAQLAGAAAGALVVMLSSERDVVRAGTPVIADDLVSVGGAIAVEAAATMILVLVYLGTVVDQYAPASVYPLASGLTIAGGFFAIAPLTGGAINPARGFGPSVVSGEWDGLAAWLAGPLVGAVIAWALYQFVVAPNRAESGAGRRTRSSRPLPPPPGSSLLP</sequence>
<evidence type="ECO:0000256" key="2">
    <source>
        <dbReference type="ARBA" id="ARBA00022448"/>
    </source>
</evidence>
<evidence type="ECO:0000256" key="7">
    <source>
        <dbReference type="SAM" id="MobiDB-lite"/>
    </source>
</evidence>
<feature type="transmembrane region" description="Helical" evidence="8">
    <location>
        <begin position="75"/>
        <end position="95"/>
    </location>
</feature>
<evidence type="ECO:0000256" key="1">
    <source>
        <dbReference type="ARBA" id="ARBA00004141"/>
    </source>
</evidence>
<dbReference type="InterPro" id="IPR000425">
    <property type="entry name" value="MIP"/>
</dbReference>
<dbReference type="PANTHER" id="PTHR19139:SF284">
    <property type="entry name" value="AQUAPORIN"/>
    <property type="match status" value="1"/>
</dbReference>
<keyword evidence="3 6" id="KW-0812">Transmembrane</keyword>
<keyword evidence="5 8" id="KW-0472">Membrane</keyword>
<dbReference type="Gene3D" id="1.20.1080.10">
    <property type="entry name" value="Glycerol uptake facilitator protein"/>
    <property type="match status" value="1"/>
</dbReference>
<dbReference type="InterPro" id="IPR023271">
    <property type="entry name" value="Aquaporin-like"/>
</dbReference>
<dbReference type="PRINTS" id="PR00783">
    <property type="entry name" value="MINTRINSICP"/>
</dbReference>
<dbReference type="AlphaFoldDB" id="A0A2W2BNH8"/>
<dbReference type="GO" id="GO:0005886">
    <property type="term" value="C:plasma membrane"/>
    <property type="evidence" value="ECO:0007669"/>
    <property type="project" value="TreeGrafter"/>
</dbReference>
<accession>A0A2W2BNH8</accession>
<keyword evidence="2 6" id="KW-0813">Transport</keyword>
<feature type="transmembrane region" description="Helical" evidence="8">
    <location>
        <begin position="193"/>
        <end position="214"/>
    </location>
</feature>
<dbReference type="InterPro" id="IPR034294">
    <property type="entry name" value="Aquaporin_transptr"/>
</dbReference>
<organism evidence="9 10">
    <name type="scientific">Jiangella anatolica</name>
    <dbReference type="NCBI Taxonomy" id="2670374"/>
    <lineage>
        <taxon>Bacteria</taxon>
        <taxon>Bacillati</taxon>
        <taxon>Actinomycetota</taxon>
        <taxon>Actinomycetes</taxon>
        <taxon>Jiangellales</taxon>
        <taxon>Jiangellaceae</taxon>
        <taxon>Jiangella</taxon>
    </lineage>
</organism>
<proteinExistence type="inferred from homology"/>
<keyword evidence="4 8" id="KW-1133">Transmembrane helix</keyword>
<feature type="transmembrane region" description="Helical" evidence="8">
    <location>
        <begin position="149"/>
        <end position="173"/>
    </location>
</feature>
<dbReference type="EMBL" id="POTW01000051">
    <property type="protein sequence ID" value="PZF81758.1"/>
    <property type="molecule type" value="Genomic_DNA"/>
</dbReference>
<dbReference type="Proteomes" id="UP000248764">
    <property type="component" value="Unassembled WGS sequence"/>
</dbReference>
<comment type="caution">
    <text evidence="9">The sequence shown here is derived from an EMBL/GenBank/DDBJ whole genome shotgun (WGS) entry which is preliminary data.</text>
</comment>
<dbReference type="Pfam" id="PF00230">
    <property type="entry name" value="MIP"/>
    <property type="match status" value="1"/>
</dbReference>
<dbReference type="PROSITE" id="PS00221">
    <property type="entry name" value="MIP"/>
    <property type="match status" value="1"/>
</dbReference>
<evidence type="ECO:0000313" key="10">
    <source>
        <dbReference type="Proteomes" id="UP000248764"/>
    </source>
</evidence>
<keyword evidence="10" id="KW-1185">Reference proteome</keyword>
<evidence type="ECO:0000256" key="4">
    <source>
        <dbReference type="ARBA" id="ARBA00022989"/>
    </source>
</evidence>